<feature type="region of interest" description="Disordered" evidence="7">
    <location>
        <begin position="196"/>
        <end position="226"/>
    </location>
</feature>
<dbReference type="InterPro" id="IPR001138">
    <property type="entry name" value="Zn2Cys6_DnaBD"/>
</dbReference>
<dbReference type="PANTHER" id="PTHR31845:SF17">
    <property type="entry name" value="ZN(II)2CYS6 TRANSCRIPTION FACTOR (EUROFUNG)"/>
    <property type="match status" value="1"/>
</dbReference>
<dbReference type="SUPFAM" id="SSF57701">
    <property type="entry name" value="Zn2/Cys6 DNA-binding domain"/>
    <property type="match status" value="1"/>
</dbReference>
<evidence type="ECO:0000256" key="6">
    <source>
        <dbReference type="ARBA" id="ARBA00023242"/>
    </source>
</evidence>
<dbReference type="InterPro" id="IPR007219">
    <property type="entry name" value="XnlR_reg_dom"/>
</dbReference>
<name>A0AAW0Z6H8_9TREE</name>
<protein>
    <recommendedName>
        <fullName evidence="8">Zn(2)-C6 fungal-type domain-containing protein</fullName>
    </recommendedName>
</protein>
<feature type="domain" description="Zn(2)-C6 fungal-type" evidence="8">
    <location>
        <begin position="51"/>
        <end position="82"/>
    </location>
</feature>
<evidence type="ECO:0000256" key="5">
    <source>
        <dbReference type="ARBA" id="ARBA00023163"/>
    </source>
</evidence>
<comment type="caution">
    <text evidence="9">The sequence shown here is derived from an EMBL/GenBank/DDBJ whole genome shotgun (WGS) entry which is preliminary data.</text>
</comment>
<dbReference type="GeneID" id="92177580"/>
<dbReference type="GO" id="GO:0008270">
    <property type="term" value="F:zinc ion binding"/>
    <property type="evidence" value="ECO:0007669"/>
    <property type="project" value="InterPro"/>
</dbReference>
<dbReference type="GO" id="GO:0006351">
    <property type="term" value="P:DNA-templated transcription"/>
    <property type="evidence" value="ECO:0007669"/>
    <property type="project" value="InterPro"/>
</dbReference>
<organism evidence="9 10">
    <name type="scientific">Kwoniella newhampshirensis</name>
    <dbReference type="NCBI Taxonomy" id="1651941"/>
    <lineage>
        <taxon>Eukaryota</taxon>
        <taxon>Fungi</taxon>
        <taxon>Dikarya</taxon>
        <taxon>Basidiomycota</taxon>
        <taxon>Agaricomycotina</taxon>
        <taxon>Tremellomycetes</taxon>
        <taxon>Tremellales</taxon>
        <taxon>Cryptococcaceae</taxon>
        <taxon>Kwoniella</taxon>
    </lineage>
</organism>
<dbReference type="AlphaFoldDB" id="A0AAW0Z6H8"/>
<accession>A0AAW0Z6H8</accession>
<feature type="region of interest" description="Disordered" evidence="7">
    <location>
        <begin position="283"/>
        <end position="303"/>
    </location>
</feature>
<keyword evidence="5" id="KW-0804">Transcription</keyword>
<dbReference type="InterPro" id="IPR051089">
    <property type="entry name" value="prtT"/>
</dbReference>
<reference evidence="9 10" key="1">
    <citation type="journal article" date="2024" name="bioRxiv">
        <title>Comparative genomics of Cryptococcus and Kwoniella reveals pathogenesis evolution and contrasting karyotype dynamics via intercentromeric recombination or chromosome fusion.</title>
        <authorList>
            <person name="Coelho M.A."/>
            <person name="David-Palma M."/>
            <person name="Shea T."/>
            <person name="Bowers K."/>
            <person name="McGinley-Smith S."/>
            <person name="Mohammad A.W."/>
            <person name="Gnirke A."/>
            <person name="Yurkov A.M."/>
            <person name="Nowrousian M."/>
            <person name="Sun S."/>
            <person name="Cuomo C.A."/>
            <person name="Heitman J."/>
        </authorList>
    </citation>
    <scope>NUCLEOTIDE SEQUENCE [LARGE SCALE GENOMIC DNA]</scope>
    <source>
        <strain evidence="9 10">CBS 13917</strain>
    </source>
</reference>
<evidence type="ECO:0000256" key="4">
    <source>
        <dbReference type="ARBA" id="ARBA00023125"/>
    </source>
</evidence>
<dbReference type="GO" id="GO:0000976">
    <property type="term" value="F:transcription cis-regulatory region binding"/>
    <property type="evidence" value="ECO:0007669"/>
    <property type="project" value="TreeGrafter"/>
</dbReference>
<dbReference type="RefSeq" id="XP_066805998.1">
    <property type="nucleotide sequence ID" value="XM_066943456.1"/>
</dbReference>
<evidence type="ECO:0000256" key="3">
    <source>
        <dbReference type="ARBA" id="ARBA00023015"/>
    </source>
</evidence>
<comment type="subcellular location">
    <subcellularLocation>
        <location evidence="1">Nucleus</location>
    </subcellularLocation>
</comment>
<dbReference type="PANTHER" id="PTHR31845">
    <property type="entry name" value="FINGER DOMAIN PROTEIN, PUTATIVE-RELATED"/>
    <property type="match status" value="1"/>
</dbReference>
<gene>
    <name evidence="9" type="ORF">IAR55_000320</name>
</gene>
<dbReference type="KEGG" id="kne:92177580"/>
<feature type="compositionally biased region" description="Low complexity" evidence="7">
    <location>
        <begin position="874"/>
        <end position="884"/>
    </location>
</feature>
<dbReference type="SMART" id="SM00906">
    <property type="entry name" value="Fungal_trans"/>
    <property type="match status" value="1"/>
</dbReference>
<keyword evidence="10" id="KW-1185">Reference proteome</keyword>
<feature type="region of interest" description="Disordered" evidence="7">
    <location>
        <begin position="1"/>
        <end position="42"/>
    </location>
</feature>
<feature type="region of interest" description="Disordered" evidence="7">
    <location>
        <begin position="865"/>
        <end position="892"/>
    </location>
</feature>
<dbReference type="Proteomes" id="UP001388673">
    <property type="component" value="Unassembled WGS sequence"/>
</dbReference>
<dbReference type="Pfam" id="PF00172">
    <property type="entry name" value="Zn_clus"/>
    <property type="match status" value="1"/>
</dbReference>
<dbReference type="SMART" id="SM00066">
    <property type="entry name" value="GAL4"/>
    <property type="match status" value="1"/>
</dbReference>
<evidence type="ECO:0000256" key="2">
    <source>
        <dbReference type="ARBA" id="ARBA00022723"/>
    </source>
</evidence>
<keyword evidence="3" id="KW-0805">Transcription regulation</keyword>
<dbReference type="PROSITE" id="PS50048">
    <property type="entry name" value="ZN2_CY6_FUNGAL_2"/>
    <property type="match status" value="1"/>
</dbReference>
<keyword evidence="6" id="KW-0539">Nucleus</keyword>
<dbReference type="Gene3D" id="4.10.240.10">
    <property type="entry name" value="Zn(2)-C6 fungal-type DNA-binding domain"/>
    <property type="match status" value="1"/>
</dbReference>
<dbReference type="CDD" id="cd12148">
    <property type="entry name" value="fungal_TF_MHR"/>
    <property type="match status" value="1"/>
</dbReference>
<dbReference type="PROSITE" id="PS00463">
    <property type="entry name" value="ZN2_CY6_FUNGAL_1"/>
    <property type="match status" value="1"/>
</dbReference>
<dbReference type="GO" id="GO:0005634">
    <property type="term" value="C:nucleus"/>
    <property type="evidence" value="ECO:0007669"/>
    <property type="project" value="UniProtKB-SubCell"/>
</dbReference>
<evidence type="ECO:0000256" key="1">
    <source>
        <dbReference type="ARBA" id="ARBA00004123"/>
    </source>
</evidence>
<evidence type="ECO:0000259" key="8">
    <source>
        <dbReference type="PROSITE" id="PS50048"/>
    </source>
</evidence>
<keyword evidence="4" id="KW-0238">DNA-binding</keyword>
<proteinExistence type="predicted"/>
<dbReference type="CDD" id="cd00067">
    <property type="entry name" value="GAL4"/>
    <property type="match status" value="1"/>
</dbReference>
<evidence type="ECO:0000313" key="9">
    <source>
        <dbReference type="EMBL" id="KAK8869752.1"/>
    </source>
</evidence>
<dbReference type="GO" id="GO:0000981">
    <property type="term" value="F:DNA-binding transcription factor activity, RNA polymerase II-specific"/>
    <property type="evidence" value="ECO:0007669"/>
    <property type="project" value="InterPro"/>
</dbReference>
<evidence type="ECO:0000256" key="7">
    <source>
        <dbReference type="SAM" id="MobiDB-lite"/>
    </source>
</evidence>
<keyword evidence="2" id="KW-0479">Metal-binding</keyword>
<dbReference type="EMBL" id="JBCAWK010000001">
    <property type="protein sequence ID" value="KAK8869752.1"/>
    <property type="molecule type" value="Genomic_DNA"/>
</dbReference>
<sequence>MDHEGEGDYSHDEGSDHEVKREDGKRSKSQDDRKGEGKGDKKGVINRVNRACNNCRRMKMRCVGAEDPPCKRCRNAGLACVMEKPGRSTAGGDTPVGEDRIRSLENQVSAIQNTLTDLVTTLRAGMSSSASNGSGQTPIAFTNGTPDYAPPVGSLPINTAGVSTVVMGSASPNLRTVIIDPANQLRHAVNTSDQANFFTGPHIPSSTPPLPQQQNGTSQPDPFRPYAISNQTQAFGFSPQQTEMPPPTHRRPGVLDEVYRRQTIAGHSNPSAMPFTVNISSARQESHTRHMSLPPSRAGSVGPHDILGPEEIINPLGEMSNMAGLVEAAVERAREEQAAQVSGLTDVISMKRSASEMERELAEDDLDKKSFKKARFTPSRPSGSTIFESQNLPPKAVVPGFKLNPKKWHVHAYPDAVTAGYVMEDEGKEMMKLYYAGSSNFIPCFDPSMDTWDSLRARSPFSLTAIIYVGARVRDGGGPASDVQVACRAHAERIAVETLFHPVQRIEAVQGMILLAAFQDGGWLPGGHAVRLAMDMGINRSFIHLLRTGMGKGKSPEELEKERSLVVHSRTWFCLYLMEHQMAYGMGRPAIIREDETIHQCRRLLEHPLSITSDARLVSTVELTALRSPLHIELTAAPELPIAESTLKRLKQANQDFDAWERYWDRVLSDRFGKGKGDFFRESLIIQRQYAELFVNSQLLRGIRESTDIFGMPEEKRALAIRAMRNAQRCLYICLHGENYRNGLRYAVHYTHVCAAFAASFLIRIARLFPNELNLKQTAKDIEQLANILSDIPAGRYARSLRLILRKARRAKVIPAPSAISSPQRHASALPAMLPRQALGETTPAGAGAALTAFSPSQLVNSAFYPTPSPGPASGPASGPAAPTNMSPNNAAMWSASNTANQMINDSPSSVELFEFDSLFAQETLERAGISLGEDNQLPLFLDGQSLGSSAAPTEMTPYVGLEQFFLPQEVDNRLVGPLGGDGSQGLDGTDGNDLIGGSGNVLPDVWW</sequence>
<dbReference type="InterPro" id="IPR036864">
    <property type="entry name" value="Zn2-C6_fun-type_DNA-bd_sf"/>
</dbReference>
<evidence type="ECO:0000313" key="10">
    <source>
        <dbReference type="Proteomes" id="UP001388673"/>
    </source>
</evidence>